<dbReference type="InParanoid" id="B0DS28"/>
<dbReference type="KEGG" id="lbc:LACBIDRAFT_308314"/>
<sequence>MPALEITPRAVDFRPALGHVNLMVDTFIANASVEDLRSIVRNLLATGPPGIAPAFTNSARSRLRQTSAKAMGSAFAFFEHQPHTGSITPTQHLYDTLTRARLLYGAGMGFSSLGLLASIVRATLGLQWEEDDEMEDILAIVDADIGQAIQSSKEEIDGGRVGDIASAREAVHDLRCAVNSSMADVEGWGGEFPFERASSSIQYWKV</sequence>
<reference evidence="1 2" key="1">
    <citation type="journal article" date="2008" name="Nature">
        <title>The genome of Laccaria bicolor provides insights into mycorrhizal symbiosis.</title>
        <authorList>
            <person name="Martin F."/>
            <person name="Aerts A."/>
            <person name="Ahren D."/>
            <person name="Brun A."/>
            <person name="Danchin E.G.J."/>
            <person name="Duchaussoy F."/>
            <person name="Gibon J."/>
            <person name="Kohler A."/>
            <person name="Lindquist E."/>
            <person name="Pereda V."/>
            <person name="Salamov A."/>
            <person name="Shapiro H.J."/>
            <person name="Wuyts J."/>
            <person name="Blaudez D."/>
            <person name="Buee M."/>
            <person name="Brokstein P."/>
            <person name="Canbaeck B."/>
            <person name="Cohen D."/>
            <person name="Courty P.E."/>
            <person name="Coutinho P.M."/>
            <person name="Delaruelle C."/>
            <person name="Detter J.C."/>
            <person name="Deveau A."/>
            <person name="DiFazio S."/>
            <person name="Duplessis S."/>
            <person name="Fraissinet-Tachet L."/>
            <person name="Lucic E."/>
            <person name="Frey-Klett P."/>
            <person name="Fourrey C."/>
            <person name="Feussner I."/>
            <person name="Gay G."/>
            <person name="Grimwood J."/>
            <person name="Hoegger P.J."/>
            <person name="Jain P."/>
            <person name="Kilaru S."/>
            <person name="Labbe J."/>
            <person name="Lin Y.C."/>
            <person name="Legue V."/>
            <person name="Le Tacon F."/>
            <person name="Marmeisse R."/>
            <person name="Melayah D."/>
            <person name="Montanini B."/>
            <person name="Muratet M."/>
            <person name="Nehls U."/>
            <person name="Niculita-Hirzel H."/>
            <person name="Oudot-Le Secq M.P."/>
            <person name="Peter M."/>
            <person name="Quesneville H."/>
            <person name="Rajashekar B."/>
            <person name="Reich M."/>
            <person name="Rouhier N."/>
            <person name="Schmutz J."/>
            <person name="Yin T."/>
            <person name="Chalot M."/>
            <person name="Henrissat B."/>
            <person name="Kuees U."/>
            <person name="Lucas S."/>
            <person name="Van de Peer Y."/>
            <person name="Podila G.K."/>
            <person name="Polle A."/>
            <person name="Pukkila P.J."/>
            <person name="Richardson P.M."/>
            <person name="Rouze P."/>
            <person name="Sanders I.R."/>
            <person name="Stajich J.E."/>
            <person name="Tunlid A."/>
            <person name="Tuskan G."/>
            <person name="Grigoriev I.V."/>
        </authorList>
    </citation>
    <scope>NUCLEOTIDE SEQUENCE [LARGE SCALE GENOMIC DNA]</scope>
    <source>
        <strain evidence="2">S238N-H82 / ATCC MYA-4686</strain>
    </source>
</reference>
<dbReference type="AlphaFoldDB" id="B0DS28"/>
<dbReference type="EMBL" id="DS547129">
    <property type="protein sequence ID" value="EDR02718.1"/>
    <property type="molecule type" value="Genomic_DNA"/>
</dbReference>
<keyword evidence="2" id="KW-1185">Reference proteome</keyword>
<name>B0DS28_LACBS</name>
<evidence type="ECO:0000313" key="2">
    <source>
        <dbReference type="Proteomes" id="UP000001194"/>
    </source>
</evidence>
<dbReference type="STRING" id="486041.B0DS28"/>
<dbReference type="GeneID" id="6082296"/>
<accession>B0DS28</accession>
<dbReference type="HOGENOM" id="CLU_080473_0_0_1"/>
<organism evidence="2">
    <name type="scientific">Laccaria bicolor (strain S238N-H82 / ATCC MYA-4686)</name>
    <name type="common">Bicoloured deceiver</name>
    <name type="synonym">Laccaria laccata var. bicolor</name>
    <dbReference type="NCBI Taxonomy" id="486041"/>
    <lineage>
        <taxon>Eukaryota</taxon>
        <taxon>Fungi</taxon>
        <taxon>Dikarya</taxon>
        <taxon>Basidiomycota</taxon>
        <taxon>Agaricomycotina</taxon>
        <taxon>Agaricomycetes</taxon>
        <taxon>Agaricomycetidae</taxon>
        <taxon>Agaricales</taxon>
        <taxon>Agaricineae</taxon>
        <taxon>Hydnangiaceae</taxon>
        <taxon>Laccaria</taxon>
    </lineage>
</organism>
<protein>
    <submittedName>
        <fullName evidence="1">Predicted protein</fullName>
    </submittedName>
</protein>
<evidence type="ECO:0000313" key="1">
    <source>
        <dbReference type="EMBL" id="EDR02718.1"/>
    </source>
</evidence>
<dbReference type="OrthoDB" id="3219836at2759"/>
<gene>
    <name evidence="1" type="ORF">LACBIDRAFT_308314</name>
</gene>
<dbReference type="Proteomes" id="UP000001194">
    <property type="component" value="Unassembled WGS sequence"/>
</dbReference>
<proteinExistence type="predicted"/>
<dbReference type="RefSeq" id="XP_001886762.1">
    <property type="nucleotide sequence ID" value="XM_001886727.1"/>
</dbReference>